<dbReference type="Proteomes" id="UP001465755">
    <property type="component" value="Unassembled WGS sequence"/>
</dbReference>
<accession>A0AAW1NN74</accession>
<protein>
    <recommendedName>
        <fullName evidence="3">CCZ1/INTU/HSP4 first Longin domain-containing protein</fullName>
    </recommendedName>
</protein>
<evidence type="ECO:0000256" key="2">
    <source>
        <dbReference type="SAM" id="MobiDB-lite"/>
    </source>
</evidence>
<comment type="caution">
    <text evidence="4">The sequence shown here is derived from an EMBL/GenBank/DDBJ whole genome shotgun (WGS) entry which is preliminary data.</text>
</comment>
<proteinExistence type="inferred from homology"/>
<dbReference type="PANTHER" id="PTHR13056">
    <property type="entry name" value="VACUOLAR FUSION PROTEIN CCZ1 HOMOLOG-RELATED"/>
    <property type="match status" value="1"/>
</dbReference>
<dbReference type="PANTHER" id="PTHR13056:SF0">
    <property type="entry name" value="VACUOLAR FUSION PROTEIN CCZ1 HOMOLOG-RELATED"/>
    <property type="match status" value="1"/>
</dbReference>
<evidence type="ECO:0000256" key="1">
    <source>
        <dbReference type="ARBA" id="ARBA00005352"/>
    </source>
</evidence>
<dbReference type="InterPro" id="IPR043987">
    <property type="entry name" value="CCZ1/INTU/HSP4_longin_1"/>
</dbReference>
<evidence type="ECO:0000313" key="4">
    <source>
        <dbReference type="EMBL" id="KAK9790937.1"/>
    </source>
</evidence>
<reference evidence="4 5" key="1">
    <citation type="journal article" date="2024" name="Nat. Commun.">
        <title>Phylogenomics reveals the evolutionary origins of lichenization in chlorophyte algae.</title>
        <authorList>
            <person name="Puginier C."/>
            <person name="Libourel C."/>
            <person name="Otte J."/>
            <person name="Skaloud P."/>
            <person name="Haon M."/>
            <person name="Grisel S."/>
            <person name="Petersen M."/>
            <person name="Berrin J.G."/>
            <person name="Delaux P.M."/>
            <person name="Dal Grande F."/>
            <person name="Keller J."/>
        </authorList>
    </citation>
    <scope>NUCLEOTIDE SEQUENCE [LARGE SCALE GENOMIC DNA]</scope>
    <source>
        <strain evidence="4 5">SAG 2036</strain>
    </source>
</reference>
<dbReference type="GO" id="GO:0016192">
    <property type="term" value="P:vesicle-mediated transport"/>
    <property type="evidence" value="ECO:0007669"/>
    <property type="project" value="InterPro"/>
</dbReference>
<feature type="region of interest" description="Disordered" evidence="2">
    <location>
        <begin position="168"/>
        <end position="188"/>
    </location>
</feature>
<evidence type="ECO:0000259" key="3">
    <source>
        <dbReference type="Pfam" id="PF19031"/>
    </source>
</evidence>
<gene>
    <name evidence="4" type="ORF">WJX73_002911</name>
</gene>
<dbReference type="EMBL" id="JALJOQ010000185">
    <property type="protein sequence ID" value="KAK9790937.1"/>
    <property type="molecule type" value="Genomic_DNA"/>
</dbReference>
<dbReference type="GO" id="GO:0035658">
    <property type="term" value="C:Mon1-Ccz1 complex"/>
    <property type="evidence" value="ECO:0007669"/>
    <property type="project" value="InterPro"/>
</dbReference>
<name>A0AAW1NN74_9CHLO</name>
<dbReference type="InterPro" id="IPR013176">
    <property type="entry name" value="Ccz1"/>
</dbReference>
<dbReference type="AlphaFoldDB" id="A0AAW1NN74"/>
<feature type="domain" description="CCZ1/INTU/HSP4 first Longin" evidence="3">
    <location>
        <begin position="13"/>
        <end position="115"/>
    </location>
</feature>
<keyword evidence="5" id="KW-1185">Reference proteome</keyword>
<sequence>MTDRPVPKPFKLCLYDDRRGQVEGQEHEKILAFYPSTASLLSRTSLIGFAQAMKAFTSVFDQAPCESILADKHTWALHSCEAHITLLLVADRGQLPSATTQAALKTVLQHMHNLLYLLLGSLSQLLQQQEGVEGARKLIQPVIAEFALYSLAALALLATRSPSFGKRLMSAASGRPKPGPKGQKSLLSPRTWQRLPSGFLVPLLGDNVGLEGSAASAEGHGPVRLASMWQEGASEPAGLLALSHGDALLLLIVPHSYAPDHRALISLANAFRGQMQELSRAAKEHFGAIRHGHVTGFRYVFEDALAHTTVQSPASKVATLNKDSLALASAVRGWAADLAQGDEEASVEVAARGQPHCWGLARRQGDNVLVLPLEQHKGDSLLESCAAAQKFADERCPGVFW</sequence>
<comment type="similarity">
    <text evidence="1">Belongs to the CCZ1 family.</text>
</comment>
<organism evidence="4 5">
    <name type="scientific">Symbiochloris irregularis</name>
    <dbReference type="NCBI Taxonomy" id="706552"/>
    <lineage>
        <taxon>Eukaryota</taxon>
        <taxon>Viridiplantae</taxon>
        <taxon>Chlorophyta</taxon>
        <taxon>core chlorophytes</taxon>
        <taxon>Trebouxiophyceae</taxon>
        <taxon>Trebouxiales</taxon>
        <taxon>Trebouxiaceae</taxon>
        <taxon>Symbiochloris</taxon>
    </lineage>
</organism>
<evidence type="ECO:0000313" key="5">
    <source>
        <dbReference type="Proteomes" id="UP001465755"/>
    </source>
</evidence>
<dbReference type="Pfam" id="PF19031">
    <property type="entry name" value="Intu_longin_1"/>
    <property type="match status" value="1"/>
</dbReference>